<gene>
    <name evidence="2" type="ORF">BIW11_11501</name>
</gene>
<dbReference type="OrthoDB" id="10359143at2759"/>
<evidence type="ECO:0000256" key="1">
    <source>
        <dbReference type="SAM" id="MobiDB-lite"/>
    </source>
</evidence>
<dbReference type="EMBL" id="MNPL01016841">
    <property type="protein sequence ID" value="OQR70639.1"/>
    <property type="molecule type" value="Genomic_DNA"/>
</dbReference>
<sequence>EALIGKPGYTSLDPQLTSDDSPGQHSSHGLRSAISSPVTTRLACDALRPSRVASYEDAPLSSEAVGVCDTVVPGRLEKAYIRPSAPVTAARSNHVVAKGTTTPKYLLPTMTTYRPIDRRPKSTLVTSVYDLAAGVAPHSNLARNIQRHCQLEFHRKYNARCQMPETRFTYWRKDMMRGKQVYDKYPLTAWRYDFLMPRTPLRRRKPQVWYKHYRRGVDNIFDLPCKALY</sequence>
<proteinExistence type="predicted"/>
<comment type="caution">
    <text evidence="2">The sequence shown here is derived from an EMBL/GenBank/DDBJ whole genome shotgun (WGS) entry which is preliminary data.</text>
</comment>
<evidence type="ECO:0000313" key="3">
    <source>
        <dbReference type="Proteomes" id="UP000192247"/>
    </source>
</evidence>
<organism evidence="2 3">
    <name type="scientific">Tropilaelaps mercedesae</name>
    <dbReference type="NCBI Taxonomy" id="418985"/>
    <lineage>
        <taxon>Eukaryota</taxon>
        <taxon>Metazoa</taxon>
        <taxon>Ecdysozoa</taxon>
        <taxon>Arthropoda</taxon>
        <taxon>Chelicerata</taxon>
        <taxon>Arachnida</taxon>
        <taxon>Acari</taxon>
        <taxon>Parasitiformes</taxon>
        <taxon>Mesostigmata</taxon>
        <taxon>Gamasina</taxon>
        <taxon>Dermanyssoidea</taxon>
        <taxon>Laelapidae</taxon>
        <taxon>Tropilaelaps</taxon>
    </lineage>
</organism>
<keyword evidence="3" id="KW-1185">Reference proteome</keyword>
<accession>A0A1V9XAS3</accession>
<feature type="region of interest" description="Disordered" evidence="1">
    <location>
        <begin position="1"/>
        <end position="34"/>
    </location>
</feature>
<dbReference type="InParanoid" id="A0A1V9XAS3"/>
<reference evidence="2 3" key="1">
    <citation type="journal article" date="2017" name="Gigascience">
        <title>Draft genome of the honey bee ectoparasitic mite, Tropilaelaps mercedesae, is shaped by the parasitic life history.</title>
        <authorList>
            <person name="Dong X."/>
            <person name="Armstrong S.D."/>
            <person name="Xia D."/>
            <person name="Makepeace B.L."/>
            <person name="Darby A.C."/>
            <person name="Kadowaki T."/>
        </authorList>
    </citation>
    <scope>NUCLEOTIDE SEQUENCE [LARGE SCALE GENOMIC DNA]</scope>
    <source>
        <strain evidence="2">Wuxi-XJTLU</strain>
    </source>
</reference>
<dbReference type="AlphaFoldDB" id="A0A1V9XAS3"/>
<feature type="compositionally biased region" description="Polar residues" evidence="1">
    <location>
        <begin position="12"/>
        <end position="34"/>
    </location>
</feature>
<evidence type="ECO:0000313" key="2">
    <source>
        <dbReference type="EMBL" id="OQR70639.1"/>
    </source>
</evidence>
<protein>
    <submittedName>
        <fullName evidence="2">Uncharacterized protein</fullName>
    </submittedName>
</protein>
<name>A0A1V9XAS3_9ACAR</name>
<feature type="non-terminal residue" evidence="2">
    <location>
        <position position="1"/>
    </location>
</feature>
<dbReference type="Proteomes" id="UP000192247">
    <property type="component" value="Unassembled WGS sequence"/>
</dbReference>